<evidence type="ECO:0000256" key="2">
    <source>
        <dbReference type="SAM" id="SignalP"/>
    </source>
</evidence>
<keyword evidence="1" id="KW-0472">Membrane</keyword>
<dbReference type="SUPFAM" id="SSF56935">
    <property type="entry name" value="Porins"/>
    <property type="match status" value="1"/>
</dbReference>
<dbReference type="AlphaFoldDB" id="A0A2U2BE74"/>
<dbReference type="InterPro" id="IPR037066">
    <property type="entry name" value="Plug_dom_sf"/>
</dbReference>
<dbReference type="FunFam" id="2.170.130.10:FF:000003">
    <property type="entry name" value="SusC/RagA family TonB-linked outer membrane protein"/>
    <property type="match status" value="1"/>
</dbReference>
<reference evidence="4 5" key="1">
    <citation type="submission" date="2018-05" db="EMBL/GenBank/DDBJ databases">
        <title>Marinilabilia rubrum sp. nov., isolated from saltern sediment.</title>
        <authorList>
            <person name="Zhang R."/>
        </authorList>
    </citation>
    <scope>NUCLEOTIDE SEQUENCE [LARGE SCALE GENOMIC DNA]</scope>
    <source>
        <strain evidence="4 5">WTE16</strain>
    </source>
</reference>
<comment type="similarity">
    <text evidence="1">Belongs to the TonB-dependent receptor family.</text>
</comment>
<dbReference type="NCBIfam" id="TIGR04057">
    <property type="entry name" value="SusC_RagA_signa"/>
    <property type="match status" value="1"/>
</dbReference>
<keyword evidence="2" id="KW-0732">Signal</keyword>
<evidence type="ECO:0000313" key="5">
    <source>
        <dbReference type="Proteomes" id="UP000244956"/>
    </source>
</evidence>
<keyword evidence="5" id="KW-1185">Reference proteome</keyword>
<dbReference type="EMBL" id="QEWP01000001">
    <property type="protein sequence ID" value="PWE01376.1"/>
    <property type="molecule type" value="Genomic_DNA"/>
</dbReference>
<feature type="chain" id="PRO_5015731645" evidence="2">
    <location>
        <begin position="21"/>
        <end position="1056"/>
    </location>
</feature>
<feature type="domain" description="TonB-dependent receptor plug" evidence="3">
    <location>
        <begin position="118"/>
        <end position="224"/>
    </location>
</feature>
<dbReference type="Gene3D" id="2.170.130.10">
    <property type="entry name" value="TonB-dependent receptor, plug domain"/>
    <property type="match status" value="1"/>
</dbReference>
<organism evidence="4 5">
    <name type="scientific">Marinilabilia rubra</name>
    <dbReference type="NCBI Taxonomy" id="2162893"/>
    <lineage>
        <taxon>Bacteria</taxon>
        <taxon>Pseudomonadati</taxon>
        <taxon>Bacteroidota</taxon>
        <taxon>Bacteroidia</taxon>
        <taxon>Marinilabiliales</taxon>
        <taxon>Marinilabiliaceae</taxon>
        <taxon>Marinilabilia</taxon>
    </lineage>
</organism>
<keyword evidence="1" id="KW-0812">Transmembrane</keyword>
<proteinExistence type="inferred from homology"/>
<dbReference type="NCBIfam" id="TIGR04056">
    <property type="entry name" value="OMP_RagA_SusC"/>
    <property type="match status" value="1"/>
</dbReference>
<dbReference type="Proteomes" id="UP000244956">
    <property type="component" value="Unassembled WGS sequence"/>
</dbReference>
<keyword evidence="1" id="KW-0813">Transport</keyword>
<dbReference type="Pfam" id="PF13715">
    <property type="entry name" value="CarbopepD_reg_2"/>
    <property type="match status" value="1"/>
</dbReference>
<dbReference type="InterPro" id="IPR012910">
    <property type="entry name" value="Plug_dom"/>
</dbReference>
<accession>A0A2U2BE74</accession>
<comment type="subcellular location">
    <subcellularLocation>
        <location evidence="1">Cell outer membrane</location>
        <topology evidence="1">Multi-pass membrane protein</topology>
    </subcellularLocation>
</comment>
<dbReference type="Gene3D" id="2.60.40.1120">
    <property type="entry name" value="Carboxypeptidase-like, regulatory domain"/>
    <property type="match status" value="1"/>
</dbReference>
<dbReference type="Pfam" id="PF07715">
    <property type="entry name" value="Plug"/>
    <property type="match status" value="1"/>
</dbReference>
<feature type="signal peptide" evidence="2">
    <location>
        <begin position="1"/>
        <end position="20"/>
    </location>
</feature>
<protein>
    <submittedName>
        <fullName evidence="4">TonB-dependent receptor</fullName>
    </submittedName>
</protein>
<sequence length="1056" mass="119341">MQKRVFLLTMVMLLFYSVMWSQTQMVSGTVYDDTGAPLPGASVIVKGSRETQLVGTITDMDGRYSLAVDDGDVLVFSFIGFEKQEVPVQGKEAINVTLQSSAAMLEDVVVVGYGIQKKASVVGSISQVDGEDLLEVGSPTNISQAIQGLMPGVISMSETGKPGADQANILIRGKASWQETDPLVLVDGIERDMNDVDPNEIENISVLKDASATAVYGAKGANGVILITTKRGKEAAPEINFSANFGFKLPSARPEFSDYPTALEMRNESLMNDQRYSELIPQSIIEEWRENLDQAGPYNDYFPNVNWWDQIVDDAGYQQQYNINVRGGTKFVKYFASLGYLNDGDIFKTKENDLFDPSFYYERYNWRSNFDFDITETTRLSANVSGSLAYRNQPGYRINDGDVSEDGWGQAQFFEQLYTAGQNEFPVKWSDGEWGVSPEGGGNLLMDFDKGQRSYRYYKGFLDFLLDQKLDFIIEGLTFNGKLSYNSRTAYSSRIQRYQGGNFGDSFPVRYSREWDYTNPNPDGTYPLINEVRWPDANAQNPPPSADYDILMNKGFTKSLYYELALNYSQSFGNHNVSALALFSRREDEGLANNSSNNIQIPSRREDYVGRITYNWKERYLMELNGAYNGSEKFARGQRFGFFPSLSAGWRISEEPFIQERLGSFLENLKVRYSYGQSGYDNVPGNRFAYIQTYNSAGNLVFGFDNPVPFGPRYVEGDAANPNATWETATKQNFGVEMNLWGKLNFTMDVFKERRTGILMNVWSPLWLGVSEPSGNIGETKNQGVEFELGWREKIGANFNYWVKGNVSFNENRIVYRNDGANVEPHLREAGKPIDWQSRYLVHDYYQDLDDVFNYAIPGNRDLQSGIIPGDFMFVDYNGDGVIDQNDQVVMEEVTHPLHTYALSFGFKYKNLSMNARFYGVSDISKNVDGVILYDLWDAEKGIIKAGPEVLGRWTPENADNAVKPVLHASSSYGDYSKRNSSYGFRDHSYVRLKNVEINYTFQNLGVFGLSRLQVYANGDNLWTITDLDDRMDPETGGAGVYPIVKRYNLGFRARF</sequence>
<dbReference type="OrthoDB" id="9768177at2"/>
<dbReference type="FunFam" id="2.60.40.1120:FF:000003">
    <property type="entry name" value="Outer membrane protein Omp121"/>
    <property type="match status" value="1"/>
</dbReference>
<gene>
    <name evidence="4" type="ORF">DDZ16_02505</name>
</gene>
<dbReference type="InterPro" id="IPR023997">
    <property type="entry name" value="TonB-dep_OMP_SusC/RagA_CS"/>
</dbReference>
<name>A0A2U2BE74_9BACT</name>
<comment type="caution">
    <text evidence="4">The sequence shown here is derived from an EMBL/GenBank/DDBJ whole genome shotgun (WGS) entry which is preliminary data.</text>
</comment>
<dbReference type="InterPro" id="IPR008969">
    <property type="entry name" value="CarboxyPept-like_regulatory"/>
</dbReference>
<keyword evidence="1" id="KW-0998">Cell outer membrane</keyword>
<keyword evidence="4" id="KW-0675">Receptor</keyword>
<dbReference type="PROSITE" id="PS52016">
    <property type="entry name" value="TONB_DEPENDENT_REC_3"/>
    <property type="match status" value="1"/>
</dbReference>
<dbReference type="SUPFAM" id="SSF49464">
    <property type="entry name" value="Carboxypeptidase regulatory domain-like"/>
    <property type="match status" value="1"/>
</dbReference>
<evidence type="ECO:0000313" key="4">
    <source>
        <dbReference type="EMBL" id="PWE01376.1"/>
    </source>
</evidence>
<evidence type="ECO:0000256" key="1">
    <source>
        <dbReference type="PROSITE-ProRule" id="PRU01360"/>
    </source>
</evidence>
<dbReference type="RefSeq" id="WP_109262826.1">
    <property type="nucleotide sequence ID" value="NZ_QEWP01000001.1"/>
</dbReference>
<dbReference type="InterPro" id="IPR023996">
    <property type="entry name" value="TonB-dep_OMP_SusC/RagA"/>
</dbReference>
<dbReference type="InterPro" id="IPR039426">
    <property type="entry name" value="TonB-dep_rcpt-like"/>
</dbReference>
<evidence type="ECO:0000259" key="3">
    <source>
        <dbReference type="Pfam" id="PF07715"/>
    </source>
</evidence>
<dbReference type="GO" id="GO:0009279">
    <property type="term" value="C:cell outer membrane"/>
    <property type="evidence" value="ECO:0007669"/>
    <property type="project" value="UniProtKB-SubCell"/>
</dbReference>
<keyword evidence="1" id="KW-1134">Transmembrane beta strand</keyword>